<dbReference type="InterPro" id="IPR039104">
    <property type="entry name" value="6PGL"/>
</dbReference>
<dbReference type="EC" id="3.1.1.31" evidence="5 7"/>
<dbReference type="GO" id="GO:0017057">
    <property type="term" value="F:6-phosphogluconolactonase activity"/>
    <property type="evidence" value="ECO:0007669"/>
    <property type="project" value="UniProtKB-EC"/>
</dbReference>
<dbReference type="CDD" id="cd01400">
    <property type="entry name" value="6PGL"/>
    <property type="match status" value="1"/>
</dbReference>
<protein>
    <recommendedName>
        <fullName evidence="6 7">6-phosphogluconolactonase</fullName>
        <shortName evidence="7">6PGL</shortName>
        <ecNumber evidence="5 7">3.1.1.31</ecNumber>
    </recommendedName>
</protein>
<dbReference type="Gene3D" id="3.40.50.1360">
    <property type="match status" value="1"/>
</dbReference>
<proteinExistence type="inferred from homology"/>
<evidence type="ECO:0000256" key="3">
    <source>
        <dbReference type="ARBA" id="ARBA00004961"/>
    </source>
</evidence>
<dbReference type="PANTHER" id="PTHR11054">
    <property type="entry name" value="6-PHOSPHOGLUCONOLACTONASE"/>
    <property type="match status" value="1"/>
</dbReference>
<dbReference type="InterPro" id="IPR005900">
    <property type="entry name" value="6-phosphogluconolactonase_DevB"/>
</dbReference>
<reference evidence="9 10" key="1">
    <citation type="submission" date="2024-10" db="EMBL/GenBank/DDBJ databases">
        <title>The Natural Products Discovery Center: Release of the First 8490 Sequenced Strains for Exploring Actinobacteria Biosynthetic Diversity.</title>
        <authorList>
            <person name="Kalkreuter E."/>
            <person name="Kautsar S.A."/>
            <person name="Yang D."/>
            <person name="Bader C.D."/>
            <person name="Teijaro C.N."/>
            <person name="Fluegel L."/>
            <person name="Davis C.M."/>
            <person name="Simpson J.R."/>
            <person name="Lauterbach L."/>
            <person name="Steele A.D."/>
            <person name="Gui C."/>
            <person name="Meng S."/>
            <person name="Li G."/>
            <person name="Viehrig K."/>
            <person name="Ye F."/>
            <person name="Su P."/>
            <person name="Kiefer A.F."/>
            <person name="Nichols A."/>
            <person name="Cepeda A.J."/>
            <person name="Yan W."/>
            <person name="Fan B."/>
            <person name="Jiang Y."/>
            <person name="Adhikari A."/>
            <person name="Zheng C.-J."/>
            <person name="Schuster L."/>
            <person name="Cowan T.M."/>
            <person name="Smanski M.J."/>
            <person name="Chevrette M.G."/>
            <person name="De Carvalho L.P.S."/>
            <person name="Shen B."/>
        </authorList>
    </citation>
    <scope>NUCLEOTIDE SEQUENCE [LARGE SCALE GENOMIC DNA]</scope>
    <source>
        <strain evidence="9 10">NPDC049639</strain>
    </source>
</reference>
<comment type="similarity">
    <text evidence="4 7">Belongs to the glucosamine/galactosamine-6-phosphate isomerase family. 6-phosphogluconolactonase subfamily.</text>
</comment>
<evidence type="ECO:0000313" key="9">
    <source>
        <dbReference type="EMBL" id="MFI7588994.1"/>
    </source>
</evidence>
<evidence type="ECO:0000259" key="8">
    <source>
        <dbReference type="Pfam" id="PF01182"/>
    </source>
</evidence>
<evidence type="ECO:0000256" key="6">
    <source>
        <dbReference type="ARBA" id="ARBA00020337"/>
    </source>
</evidence>
<dbReference type="InterPro" id="IPR037171">
    <property type="entry name" value="NagB/RpiA_transferase-like"/>
</dbReference>
<dbReference type="EMBL" id="JBITLV010000006">
    <property type="protein sequence ID" value="MFI7588994.1"/>
    <property type="molecule type" value="Genomic_DNA"/>
</dbReference>
<evidence type="ECO:0000256" key="7">
    <source>
        <dbReference type="RuleBase" id="RU365095"/>
    </source>
</evidence>
<comment type="caution">
    <text evidence="9">The sequence shown here is derived from an EMBL/GenBank/DDBJ whole genome shotgun (WGS) entry which is preliminary data.</text>
</comment>
<dbReference type="NCBIfam" id="TIGR01198">
    <property type="entry name" value="pgl"/>
    <property type="match status" value="1"/>
</dbReference>
<evidence type="ECO:0000256" key="1">
    <source>
        <dbReference type="ARBA" id="ARBA00000832"/>
    </source>
</evidence>
<dbReference type="RefSeq" id="WP_398283250.1">
    <property type="nucleotide sequence ID" value="NZ_JBITLV010000006.1"/>
</dbReference>
<organism evidence="9 10">
    <name type="scientific">Spongisporangium articulatum</name>
    <dbReference type="NCBI Taxonomy" id="3362603"/>
    <lineage>
        <taxon>Bacteria</taxon>
        <taxon>Bacillati</taxon>
        <taxon>Actinomycetota</taxon>
        <taxon>Actinomycetes</taxon>
        <taxon>Kineosporiales</taxon>
        <taxon>Kineosporiaceae</taxon>
        <taxon>Spongisporangium</taxon>
    </lineage>
</organism>
<dbReference type="InterPro" id="IPR006148">
    <property type="entry name" value="Glc/Gal-6P_isomerase"/>
</dbReference>
<accession>A0ABW8ARI3</accession>
<comment type="pathway">
    <text evidence="3 7">Carbohydrate degradation; pentose phosphate pathway; D-ribulose 5-phosphate from D-glucose 6-phosphate (oxidative stage): step 2/3.</text>
</comment>
<dbReference type="SUPFAM" id="SSF100950">
    <property type="entry name" value="NagB/RpiA/CoA transferase-like"/>
    <property type="match status" value="1"/>
</dbReference>
<keyword evidence="7 9" id="KW-0378">Hydrolase</keyword>
<name>A0ABW8ARI3_9ACTN</name>
<evidence type="ECO:0000256" key="5">
    <source>
        <dbReference type="ARBA" id="ARBA00013198"/>
    </source>
</evidence>
<comment type="function">
    <text evidence="2 7">Hydrolysis of 6-phosphogluconolactone to 6-phosphogluconate.</text>
</comment>
<keyword evidence="10" id="KW-1185">Reference proteome</keyword>
<dbReference type="Proteomes" id="UP001612915">
    <property type="component" value="Unassembled WGS sequence"/>
</dbReference>
<evidence type="ECO:0000256" key="2">
    <source>
        <dbReference type="ARBA" id="ARBA00002681"/>
    </source>
</evidence>
<feature type="domain" description="Glucosamine/galactosamine-6-phosphate isomerase" evidence="8">
    <location>
        <begin position="10"/>
        <end position="236"/>
    </location>
</feature>
<sequence>MTRQLLVHDTPQTLAAAAAARLVTEVVDAIAARGRAHVVLTGGSNGNALMAALAASPARTAVDWHRVDFYWGDERFVPADDDDRNEKQARAALLDALDLDPRTVHAMPPSDGPDGDDVDAAANRYAADLVAAGGGAVPEFDVVLLGVGPDGHVASLFPGHPGLAVGDHSVIAVRESPKPPPTRITLTMPVLCSSRQVWLLASGAGKAEAVAKALTPVPGEPTLPARRVHGEQRTLWFLDRESAPAP</sequence>
<evidence type="ECO:0000313" key="10">
    <source>
        <dbReference type="Proteomes" id="UP001612915"/>
    </source>
</evidence>
<evidence type="ECO:0000256" key="4">
    <source>
        <dbReference type="ARBA" id="ARBA00010662"/>
    </source>
</evidence>
<gene>
    <name evidence="7 9" type="primary">pgl</name>
    <name evidence="9" type="ORF">ACIB24_18175</name>
</gene>
<dbReference type="PANTHER" id="PTHR11054:SF0">
    <property type="entry name" value="6-PHOSPHOGLUCONOLACTONASE"/>
    <property type="match status" value="1"/>
</dbReference>
<dbReference type="Pfam" id="PF01182">
    <property type="entry name" value="Glucosamine_iso"/>
    <property type="match status" value="1"/>
</dbReference>
<comment type="catalytic activity">
    <reaction evidence="1 7">
        <text>6-phospho-D-glucono-1,5-lactone + H2O = 6-phospho-D-gluconate + H(+)</text>
        <dbReference type="Rhea" id="RHEA:12556"/>
        <dbReference type="ChEBI" id="CHEBI:15377"/>
        <dbReference type="ChEBI" id="CHEBI:15378"/>
        <dbReference type="ChEBI" id="CHEBI:57955"/>
        <dbReference type="ChEBI" id="CHEBI:58759"/>
        <dbReference type="EC" id="3.1.1.31"/>
    </reaction>
</comment>